<protein>
    <recommendedName>
        <fullName evidence="2">Mon2/Sec7/BIG1-like HUS domain-containing protein</fullName>
    </recommendedName>
</protein>
<accession>A0A9Q3FRN3</accession>
<keyword evidence="4" id="KW-1185">Reference proteome</keyword>
<dbReference type="InterPro" id="IPR032691">
    <property type="entry name" value="Mon2/Sec7/BIG1-like_HUS"/>
</dbReference>
<evidence type="ECO:0000313" key="3">
    <source>
        <dbReference type="EMBL" id="MBW0545071.1"/>
    </source>
</evidence>
<evidence type="ECO:0000313" key="4">
    <source>
        <dbReference type="Proteomes" id="UP000765509"/>
    </source>
</evidence>
<sequence>MRNSTVKQKPILLTGLGRLFYDPQNLVEVYLSYDCDQTTHGNICSRLMNIVSKLVTTQYTTSTTPLQSVDLIGSTNVPVMGKLSSNISSALEASIPPSLHTASMTQEMADSTSYCCQSVERKIKRQSLKCLLAYFQSLVAWDGKGTISSKALNLLAMASGPEVEASSSHKRSARASNSRILFSNAHMQPQEKPTTTKTSTGIEKNLQ</sequence>
<dbReference type="OrthoDB" id="18431at2759"/>
<reference evidence="3" key="1">
    <citation type="submission" date="2021-03" db="EMBL/GenBank/DDBJ databases">
        <title>Draft genome sequence of rust myrtle Austropuccinia psidii MF-1, a brazilian biotype.</title>
        <authorList>
            <person name="Quecine M.C."/>
            <person name="Pachon D.M.R."/>
            <person name="Bonatelli M.L."/>
            <person name="Correr F.H."/>
            <person name="Franceschini L.M."/>
            <person name="Leite T.F."/>
            <person name="Margarido G.R.A."/>
            <person name="Almeida C.A."/>
            <person name="Ferrarezi J.A."/>
            <person name="Labate C.A."/>
        </authorList>
    </citation>
    <scope>NUCLEOTIDE SEQUENCE</scope>
    <source>
        <strain evidence="3">MF-1</strain>
    </source>
</reference>
<evidence type="ECO:0000256" key="1">
    <source>
        <dbReference type="SAM" id="MobiDB-lite"/>
    </source>
</evidence>
<dbReference type="Pfam" id="PF12783">
    <property type="entry name" value="Sec7-like_HUS"/>
    <property type="match status" value="1"/>
</dbReference>
<comment type="caution">
    <text evidence="3">The sequence shown here is derived from an EMBL/GenBank/DDBJ whole genome shotgun (WGS) entry which is preliminary data.</text>
</comment>
<feature type="compositionally biased region" description="Polar residues" evidence="1">
    <location>
        <begin position="185"/>
        <end position="207"/>
    </location>
</feature>
<dbReference type="GO" id="GO:0005794">
    <property type="term" value="C:Golgi apparatus"/>
    <property type="evidence" value="ECO:0007669"/>
    <property type="project" value="UniProtKB-ARBA"/>
</dbReference>
<gene>
    <name evidence="3" type="ORF">O181_084786</name>
</gene>
<feature type="domain" description="Mon2/Sec7/BIG1-like HUS" evidence="2">
    <location>
        <begin position="2"/>
        <end position="38"/>
    </location>
</feature>
<name>A0A9Q3FRN3_9BASI</name>
<organism evidence="3 4">
    <name type="scientific">Austropuccinia psidii MF-1</name>
    <dbReference type="NCBI Taxonomy" id="1389203"/>
    <lineage>
        <taxon>Eukaryota</taxon>
        <taxon>Fungi</taxon>
        <taxon>Dikarya</taxon>
        <taxon>Basidiomycota</taxon>
        <taxon>Pucciniomycotina</taxon>
        <taxon>Pucciniomycetes</taxon>
        <taxon>Pucciniales</taxon>
        <taxon>Sphaerophragmiaceae</taxon>
        <taxon>Austropuccinia</taxon>
    </lineage>
</organism>
<dbReference type="Proteomes" id="UP000765509">
    <property type="component" value="Unassembled WGS sequence"/>
</dbReference>
<feature type="region of interest" description="Disordered" evidence="1">
    <location>
        <begin position="163"/>
        <end position="207"/>
    </location>
</feature>
<dbReference type="EMBL" id="AVOT02049941">
    <property type="protein sequence ID" value="MBW0545071.1"/>
    <property type="molecule type" value="Genomic_DNA"/>
</dbReference>
<proteinExistence type="predicted"/>
<dbReference type="AlphaFoldDB" id="A0A9Q3FRN3"/>
<evidence type="ECO:0000259" key="2">
    <source>
        <dbReference type="Pfam" id="PF12783"/>
    </source>
</evidence>